<protein>
    <submittedName>
        <fullName evidence="2">Uncharacterized protein</fullName>
    </submittedName>
</protein>
<feature type="region of interest" description="Disordered" evidence="1">
    <location>
        <begin position="1"/>
        <end position="33"/>
    </location>
</feature>
<dbReference type="Proteomes" id="UP001164794">
    <property type="component" value="Chromosome"/>
</dbReference>
<proteinExistence type="predicted"/>
<evidence type="ECO:0000256" key="1">
    <source>
        <dbReference type="SAM" id="MobiDB-lite"/>
    </source>
</evidence>
<feature type="compositionally biased region" description="Basic and acidic residues" evidence="1">
    <location>
        <begin position="19"/>
        <end position="33"/>
    </location>
</feature>
<evidence type="ECO:0000313" key="2">
    <source>
        <dbReference type="EMBL" id="WAV97849.1"/>
    </source>
</evidence>
<feature type="region of interest" description="Disordered" evidence="1">
    <location>
        <begin position="199"/>
        <end position="272"/>
    </location>
</feature>
<accession>A0ABY7JPH0</accession>
<keyword evidence="3" id="KW-1185">Reference proteome</keyword>
<sequence>MTSFGQECDLEPSDAPCRGQDRKSGAPYGRESRDRVFSSRGVTRFFSVMVAGMLAGMAPLHAADISADSMMPEKPRPEIMAILDHFPAGSIDSVMKADRVLEVVRIEKANIKARLYNEKLECNKKFFVNWCYEEAEERQRIDSQALHMLEVEAKRFQRSDDIRQRDLAADERRAESEADALQRAENVAAHEARVKRVQERAARQAAAARGETATPEARHEGNLMTPAEKAENVREYEAKQKEAIKRQERVRQKRAETQQKRDRKAAEEAADK</sequence>
<evidence type="ECO:0000313" key="3">
    <source>
        <dbReference type="Proteomes" id="UP001164794"/>
    </source>
</evidence>
<feature type="compositionally biased region" description="Low complexity" evidence="1">
    <location>
        <begin position="203"/>
        <end position="215"/>
    </location>
</feature>
<dbReference type="EMBL" id="CP098248">
    <property type="protein sequence ID" value="WAV97849.1"/>
    <property type="molecule type" value="Genomic_DNA"/>
</dbReference>
<gene>
    <name evidence="2" type="ORF">NB645_03745</name>
</gene>
<reference evidence="2" key="1">
    <citation type="journal article" date="2022" name="Front. Microbiol.">
        <title>New perspectives on an old grouping: The genomic and phenotypic variability of Oxalobacter formigenes and the implications for calcium oxalate stone prevention.</title>
        <authorList>
            <person name="Chmiel J.A."/>
            <person name="Carr C."/>
            <person name="Stuivenberg G.A."/>
            <person name="Venema R."/>
            <person name="Chanyi R.M."/>
            <person name="Al K.F."/>
            <person name="Giguere D."/>
            <person name="Say H."/>
            <person name="Akouris P.P."/>
            <person name="Dominguez Romero S.A."/>
            <person name="Kwong A."/>
            <person name="Tai V."/>
            <person name="Koval S.F."/>
            <person name="Razvi H."/>
            <person name="Bjazevic J."/>
            <person name="Burton J.P."/>
        </authorList>
    </citation>
    <scope>NUCLEOTIDE SEQUENCE</scope>
    <source>
        <strain evidence="2">HOxNP-1</strain>
    </source>
</reference>
<name>A0ABY7JPH0_9BURK</name>
<dbReference type="RefSeq" id="WP_269265408.1">
    <property type="nucleotide sequence ID" value="NZ_CP098248.1"/>
</dbReference>
<feature type="compositionally biased region" description="Basic and acidic residues" evidence="1">
    <location>
        <begin position="228"/>
        <end position="272"/>
    </location>
</feature>
<organism evidence="2 3">
    <name type="scientific">Oxalobacter aliiformigenes</name>
    <dbReference type="NCBI Taxonomy" id="2946593"/>
    <lineage>
        <taxon>Bacteria</taxon>
        <taxon>Pseudomonadati</taxon>
        <taxon>Pseudomonadota</taxon>
        <taxon>Betaproteobacteria</taxon>
        <taxon>Burkholderiales</taxon>
        <taxon>Oxalobacteraceae</taxon>
        <taxon>Oxalobacter</taxon>
    </lineage>
</organism>